<dbReference type="Proteomes" id="UP000004690">
    <property type="component" value="Unassembled WGS sequence"/>
</dbReference>
<protein>
    <submittedName>
        <fullName evidence="1">Uncharacterized protein</fullName>
    </submittedName>
</protein>
<dbReference type="STRING" id="926559.JoomaDRAFT_0339"/>
<accession>I3C1A3</accession>
<sequence length="228" mass="26637">MKTQEKVQKTSTPNNISTIDNLIKILEAKEKSIQKEDSAEIDDIITILEKREYKELNSNTSNIEFTDLLKKEFELVRNEVIKSDKNTEEKLEHISKKQEEVLSQINTIKRIEPSNELNEIFTKYKFDFNSVVAYKNEKEIDLIIQNIQSDDFKKNVKLITKCNDEKLKSNYNQYKSIATEPFLENIKKLKVETYTDNVFIGQVINELYSLTSAIKRMSEKHESQSAKA</sequence>
<proteinExistence type="predicted"/>
<organism evidence="1 2">
    <name type="scientific">Galbibacter orientalis DSM 19592</name>
    <dbReference type="NCBI Taxonomy" id="926559"/>
    <lineage>
        <taxon>Bacteria</taxon>
        <taxon>Pseudomonadati</taxon>
        <taxon>Bacteroidota</taxon>
        <taxon>Flavobacteriia</taxon>
        <taxon>Flavobacteriales</taxon>
        <taxon>Flavobacteriaceae</taxon>
        <taxon>Galbibacter</taxon>
    </lineage>
</organism>
<name>I3C1A3_9FLAO</name>
<dbReference type="RefSeq" id="WP_008616270.1">
    <property type="nucleotide sequence ID" value="NZ_JH651380.1"/>
</dbReference>
<evidence type="ECO:0000313" key="2">
    <source>
        <dbReference type="Proteomes" id="UP000004690"/>
    </source>
</evidence>
<reference evidence="1 2" key="1">
    <citation type="submission" date="2012-02" db="EMBL/GenBank/DDBJ databases">
        <title>Improved High-Quality Draft genome of Joostella marina DSM 19592.</title>
        <authorList>
            <consortium name="US DOE Joint Genome Institute (JGI-PGF)"/>
            <person name="Lucas S."/>
            <person name="Copeland A."/>
            <person name="Lapidus A."/>
            <person name="Bruce D."/>
            <person name="Goodwin L."/>
            <person name="Pitluck S."/>
            <person name="Peters L."/>
            <person name="Chertkov O."/>
            <person name="Ovchinnikova G."/>
            <person name="Kyrpides N."/>
            <person name="Mavromatis K."/>
            <person name="Detter J.C."/>
            <person name="Han C."/>
            <person name="Land M."/>
            <person name="Hauser L."/>
            <person name="Markowitz V."/>
            <person name="Cheng J.-F."/>
            <person name="Hugenholtz P."/>
            <person name="Woyke T."/>
            <person name="Wu D."/>
            <person name="Tindall B."/>
            <person name="Brambilla E."/>
            <person name="Klenk H.-P."/>
            <person name="Eisen J.A."/>
        </authorList>
    </citation>
    <scope>NUCLEOTIDE SEQUENCE [LARGE SCALE GENOMIC DNA]</scope>
    <source>
        <strain evidence="1 2">DSM 19592</strain>
    </source>
</reference>
<dbReference type="AlphaFoldDB" id="I3C1A3"/>
<dbReference type="OrthoDB" id="1143207at2"/>
<dbReference type="HOGENOM" id="CLU_1213515_0_0_10"/>
<dbReference type="EMBL" id="JH651380">
    <property type="protein sequence ID" value="EIJ37396.1"/>
    <property type="molecule type" value="Genomic_DNA"/>
</dbReference>
<evidence type="ECO:0000313" key="1">
    <source>
        <dbReference type="EMBL" id="EIJ37396.1"/>
    </source>
</evidence>
<keyword evidence="2" id="KW-1185">Reference proteome</keyword>
<gene>
    <name evidence="1" type="ORF">JoomaDRAFT_0339</name>
</gene>